<dbReference type="Gene3D" id="3.40.30.10">
    <property type="entry name" value="Glutaredoxin"/>
    <property type="match status" value="1"/>
</dbReference>
<dbReference type="InterPro" id="IPR013766">
    <property type="entry name" value="Thioredoxin_domain"/>
</dbReference>
<keyword evidence="4" id="KW-1015">Disulfide bond</keyword>
<evidence type="ECO:0000259" key="7">
    <source>
        <dbReference type="PROSITE" id="PS51352"/>
    </source>
</evidence>
<dbReference type="PROSITE" id="PS00194">
    <property type="entry name" value="THIOREDOXIN_1"/>
    <property type="match status" value="1"/>
</dbReference>
<dbReference type="InParanoid" id="C7PWK4"/>
<dbReference type="HOGENOM" id="CLU_090389_10_0_11"/>
<evidence type="ECO:0000256" key="5">
    <source>
        <dbReference type="ARBA" id="ARBA00023284"/>
    </source>
</evidence>
<dbReference type="InterPro" id="IPR017937">
    <property type="entry name" value="Thioredoxin_CS"/>
</dbReference>
<dbReference type="PANTHER" id="PTHR45663:SF11">
    <property type="entry name" value="GEO12009P1"/>
    <property type="match status" value="1"/>
</dbReference>
<accession>C7PWK4</accession>
<gene>
    <name evidence="8" type="ordered locus">Caci_6432</name>
</gene>
<keyword evidence="9" id="KW-1185">Reference proteome</keyword>
<dbReference type="PRINTS" id="PR00421">
    <property type="entry name" value="THIOREDOXIN"/>
</dbReference>
<name>C7PWK4_CATAD</name>
<dbReference type="RefSeq" id="WP_015795013.1">
    <property type="nucleotide sequence ID" value="NC_013131.1"/>
</dbReference>
<evidence type="ECO:0000256" key="1">
    <source>
        <dbReference type="ARBA" id="ARBA00008987"/>
    </source>
</evidence>
<organism evidence="8 9">
    <name type="scientific">Catenulispora acidiphila (strain DSM 44928 / JCM 14897 / NBRC 102108 / NRRL B-24433 / ID139908)</name>
    <dbReference type="NCBI Taxonomy" id="479433"/>
    <lineage>
        <taxon>Bacteria</taxon>
        <taxon>Bacillati</taxon>
        <taxon>Actinomycetota</taxon>
        <taxon>Actinomycetes</taxon>
        <taxon>Catenulisporales</taxon>
        <taxon>Catenulisporaceae</taxon>
        <taxon>Catenulispora</taxon>
    </lineage>
</organism>
<proteinExistence type="inferred from homology"/>
<keyword evidence="2" id="KW-0813">Transport</keyword>
<dbReference type="GO" id="GO:0005737">
    <property type="term" value="C:cytoplasm"/>
    <property type="evidence" value="ECO:0007669"/>
    <property type="project" value="TreeGrafter"/>
</dbReference>
<dbReference type="Pfam" id="PF00085">
    <property type="entry name" value="Thioredoxin"/>
    <property type="match status" value="1"/>
</dbReference>
<dbReference type="KEGG" id="cai:Caci_6432"/>
<dbReference type="InterPro" id="IPR005746">
    <property type="entry name" value="Thioredoxin"/>
</dbReference>
<dbReference type="Gene3D" id="2.30.30.380">
    <property type="entry name" value="Zn-finger domain of Sec23/24"/>
    <property type="match status" value="1"/>
</dbReference>
<dbReference type="AlphaFoldDB" id="C7PWK4"/>
<evidence type="ECO:0000256" key="4">
    <source>
        <dbReference type="ARBA" id="ARBA00023157"/>
    </source>
</evidence>
<dbReference type="EMBL" id="CP001700">
    <property type="protein sequence ID" value="ACU75284.1"/>
    <property type="molecule type" value="Genomic_DNA"/>
</dbReference>
<evidence type="ECO:0000313" key="8">
    <source>
        <dbReference type="EMBL" id="ACU75284.1"/>
    </source>
</evidence>
<dbReference type="NCBIfam" id="TIGR01068">
    <property type="entry name" value="thioredoxin"/>
    <property type="match status" value="1"/>
</dbReference>
<dbReference type="CDD" id="cd02947">
    <property type="entry name" value="TRX_family"/>
    <property type="match status" value="1"/>
</dbReference>
<keyword evidence="5" id="KW-0676">Redox-active center</keyword>
<keyword evidence="3" id="KW-0249">Electron transport</keyword>
<evidence type="ECO:0000256" key="6">
    <source>
        <dbReference type="NCBIfam" id="TIGR01068"/>
    </source>
</evidence>
<reference evidence="8 9" key="1">
    <citation type="journal article" date="2009" name="Stand. Genomic Sci.">
        <title>Complete genome sequence of Catenulispora acidiphila type strain (ID 139908).</title>
        <authorList>
            <person name="Copeland A."/>
            <person name="Lapidus A."/>
            <person name="Glavina Del Rio T."/>
            <person name="Nolan M."/>
            <person name="Lucas S."/>
            <person name="Chen F."/>
            <person name="Tice H."/>
            <person name="Cheng J.F."/>
            <person name="Bruce D."/>
            <person name="Goodwin L."/>
            <person name="Pitluck S."/>
            <person name="Mikhailova N."/>
            <person name="Pati A."/>
            <person name="Ivanova N."/>
            <person name="Mavromatis K."/>
            <person name="Chen A."/>
            <person name="Palaniappan K."/>
            <person name="Chain P."/>
            <person name="Land M."/>
            <person name="Hauser L."/>
            <person name="Chang Y.J."/>
            <person name="Jeffries C.D."/>
            <person name="Chertkov O."/>
            <person name="Brettin T."/>
            <person name="Detter J.C."/>
            <person name="Han C."/>
            <person name="Ali Z."/>
            <person name="Tindall B.J."/>
            <person name="Goker M."/>
            <person name="Bristow J."/>
            <person name="Eisen J.A."/>
            <person name="Markowitz V."/>
            <person name="Hugenholtz P."/>
            <person name="Kyrpides N.C."/>
            <person name="Klenk H.P."/>
        </authorList>
    </citation>
    <scope>NUCLEOTIDE SEQUENCE [LARGE SCALE GENOMIC DNA]</scope>
    <source>
        <strain evidence="9">DSM 44928 / JCM 14897 / NBRC 102108 / NRRL B-24433 / ID139908</strain>
    </source>
</reference>
<dbReference type="PROSITE" id="PS51352">
    <property type="entry name" value="THIOREDOXIN_2"/>
    <property type="match status" value="1"/>
</dbReference>
<dbReference type="SUPFAM" id="SSF52833">
    <property type="entry name" value="Thioredoxin-like"/>
    <property type="match status" value="1"/>
</dbReference>
<dbReference type="InterPro" id="IPR036249">
    <property type="entry name" value="Thioredoxin-like_sf"/>
</dbReference>
<feature type="domain" description="Thioredoxin" evidence="7">
    <location>
        <begin position="36"/>
        <end position="143"/>
    </location>
</feature>
<dbReference type="eggNOG" id="COG3118">
    <property type="taxonomic scope" value="Bacteria"/>
</dbReference>
<evidence type="ECO:0000313" key="9">
    <source>
        <dbReference type="Proteomes" id="UP000000851"/>
    </source>
</evidence>
<evidence type="ECO:0000256" key="2">
    <source>
        <dbReference type="ARBA" id="ARBA00022448"/>
    </source>
</evidence>
<dbReference type="Proteomes" id="UP000000851">
    <property type="component" value="Chromosome"/>
</dbReference>
<comment type="similarity">
    <text evidence="1">Belongs to the thioredoxin family.</text>
</comment>
<dbReference type="PANTHER" id="PTHR45663">
    <property type="entry name" value="GEO12009P1"/>
    <property type="match status" value="1"/>
</dbReference>
<evidence type="ECO:0000256" key="3">
    <source>
        <dbReference type="ARBA" id="ARBA00022982"/>
    </source>
</evidence>
<dbReference type="FunFam" id="3.40.30.10:FF:000001">
    <property type="entry name" value="Thioredoxin"/>
    <property type="match status" value="1"/>
</dbReference>
<sequence length="160" mass="16789">MSVEPKTVRCPHCGKNNRVPAAAEGHPRCGNCHQSLPWIVDAEDSTFTQVVDKASIPVVVDLWATWCGPCRMVSPALEQVAADLAGKIKLAKVDVDASPQLSQRFEVRAVPTLLVIDRGRVLARQAGARPAAELRAWVEEALAGGSAAESSAATGSAGAP</sequence>
<dbReference type="GO" id="GO:0015035">
    <property type="term" value="F:protein-disulfide reductase activity"/>
    <property type="evidence" value="ECO:0007669"/>
    <property type="project" value="UniProtKB-UniRule"/>
</dbReference>
<protein>
    <recommendedName>
        <fullName evidence="6">Thioredoxin</fullName>
    </recommendedName>
</protein>
<dbReference type="STRING" id="479433.Caci_6432"/>